<protein>
    <recommendedName>
        <fullName evidence="11">Isopentenyl-diphosphate delta-isomerase</fullName>
        <shortName evidence="11">IPP isomerase</shortName>
        <ecNumber evidence="11">5.3.3.2</ecNumber>
    </recommendedName>
    <alternativeName>
        <fullName evidence="11">Isopentenyl diphosphate:dimethylallyl diphosphate isomerase</fullName>
    </alternativeName>
    <alternativeName>
        <fullName evidence="11">Isopentenyl pyrophosphate isomerase</fullName>
    </alternativeName>
    <alternativeName>
        <fullName evidence="11">Type 2 isopentenyl diphosphate isomerase</fullName>
        <shortName evidence="11">IDI-2</shortName>
    </alternativeName>
</protein>
<evidence type="ECO:0000256" key="7">
    <source>
        <dbReference type="ARBA" id="ARBA00022857"/>
    </source>
</evidence>
<dbReference type="PIRSF" id="PIRSF003314">
    <property type="entry name" value="IPP_isomerase"/>
    <property type="match status" value="1"/>
</dbReference>
<feature type="binding site" evidence="11">
    <location>
        <position position="160"/>
    </location>
    <ligand>
        <name>substrate</name>
    </ligand>
</feature>
<feature type="binding site" evidence="11">
    <location>
        <position position="130"/>
    </location>
    <ligand>
        <name>FMN</name>
        <dbReference type="ChEBI" id="CHEBI:58210"/>
    </ligand>
</feature>
<evidence type="ECO:0000256" key="1">
    <source>
        <dbReference type="ARBA" id="ARBA00001917"/>
    </source>
</evidence>
<dbReference type="PANTHER" id="PTHR43665">
    <property type="entry name" value="ISOPENTENYL-DIPHOSPHATE DELTA-ISOMERASE"/>
    <property type="match status" value="1"/>
</dbReference>
<dbReference type="GO" id="GO:0004452">
    <property type="term" value="F:isopentenyl-diphosphate delta-isomerase activity"/>
    <property type="evidence" value="ECO:0007669"/>
    <property type="project" value="UniProtKB-UniRule"/>
</dbReference>
<evidence type="ECO:0000256" key="9">
    <source>
        <dbReference type="ARBA" id="ARBA00023235"/>
    </source>
</evidence>
<feature type="binding site" evidence="11">
    <location>
        <begin position="16"/>
        <end position="17"/>
    </location>
    <ligand>
        <name>substrate</name>
    </ligand>
</feature>
<name>A0A0R1X7Z1_9LACO</name>
<feature type="binding site" evidence="11">
    <location>
        <position position="191"/>
    </location>
    <ligand>
        <name>FMN</name>
        <dbReference type="ChEBI" id="CHEBI:58210"/>
    </ligand>
</feature>
<dbReference type="CDD" id="cd02811">
    <property type="entry name" value="IDI-2_FMN"/>
    <property type="match status" value="1"/>
</dbReference>
<evidence type="ECO:0000259" key="12">
    <source>
        <dbReference type="Pfam" id="PF01070"/>
    </source>
</evidence>
<feature type="binding site" evidence="11">
    <location>
        <begin position="71"/>
        <end position="73"/>
    </location>
    <ligand>
        <name>FMN</name>
        <dbReference type="ChEBI" id="CHEBI:58210"/>
    </ligand>
</feature>
<comment type="function">
    <text evidence="11">Involved in the biosynthesis of isoprenoids. Catalyzes the 1,3-allylic rearrangement of the homoallylic substrate isopentenyl (IPP) to its allylic isomer, dimethylallyl diphosphate (DMAPP).</text>
</comment>
<dbReference type="EMBL" id="AZFW01000084">
    <property type="protein sequence ID" value="KRM26128.1"/>
    <property type="molecule type" value="Genomic_DNA"/>
</dbReference>
<keyword evidence="5 11" id="KW-0479">Metal-binding</keyword>
<dbReference type="OrthoDB" id="9795032at2"/>
<evidence type="ECO:0000256" key="6">
    <source>
        <dbReference type="ARBA" id="ARBA00022842"/>
    </source>
</evidence>
<evidence type="ECO:0000256" key="10">
    <source>
        <dbReference type="ARBA" id="ARBA00025810"/>
    </source>
</evidence>
<keyword evidence="7 11" id="KW-0521">NADP</keyword>
<feature type="binding site" evidence="11">
    <location>
        <position position="221"/>
    </location>
    <ligand>
        <name>FMN</name>
        <dbReference type="ChEBI" id="CHEBI:58210"/>
    </ligand>
</feature>
<keyword evidence="6 11" id="KW-0460">Magnesium</keyword>
<evidence type="ECO:0000313" key="14">
    <source>
        <dbReference type="Proteomes" id="UP000050949"/>
    </source>
</evidence>
<dbReference type="Pfam" id="PF01070">
    <property type="entry name" value="FMN_dh"/>
    <property type="match status" value="1"/>
</dbReference>
<dbReference type="RefSeq" id="WP_027828271.1">
    <property type="nucleotide sequence ID" value="NZ_AUEH01000016.1"/>
</dbReference>
<dbReference type="eggNOG" id="COG1304">
    <property type="taxonomic scope" value="Bacteria"/>
</dbReference>
<comment type="catalytic activity">
    <reaction evidence="11">
        <text>isopentenyl diphosphate = dimethylallyl diphosphate</text>
        <dbReference type="Rhea" id="RHEA:23284"/>
        <dbReference type="ChEBI" id="CHEBI:57623"/>
        <dbReference type="ChEBI" id="CHEBI:128769"/>
        <dbReference type="EC" id="5.3.3.2"/>
    </reaction>
</comment>
<dbReference type="PANTHER" id="PTHR43665:SF1">
    <property type="entry name" value="ISOPENTENYL-DIPHOSPHATE DELTA-ISOMERASE"/>
    <property type="match status" value="1"/>
</dbReference>
<feature type="binding site" evidence="11">
    <location>
        <position position="161"/>
    </location>
    <ligand>
        <name>Mg(2+)</name>
        <dbReference type="ChEBI" id="CHEBI:18420"/>
    </ligand>
</feature>
<comment type="subcellular location">
    <subcellularLocation>
        <location evidence="11">Cytoplasm</location>
    </subcellularLocation>
</comment>
<feature type="binding site" evidence="11">
    <location>
        <position position="101"/>
    </location>
    <ligand>
        <name>FMN</name>
        <dbReference type="ChEBI" id="CHEBI:58210"/>
    </ligand>
</feature>
<dbReference type="InterPro" id="IPR000262">
    <property type="entry name" value="FMN-dep_DH"/>
</dbReference>
<comment type="similarity">
    <text evidence="11">Belongs to the IPP isomerase type 2 family.</text>
</comment>
<keyword evidence="4 11" id="KW-0288">FMN</keyword>
<dbReference type="SUPFAM" id="SSF51395">
    <property type="entry name" value="FMN-linked oxidoreductases"/>
    <property type="match status" value="1"/>
</dbReference>
<evidence type="ECO:0000256" key="3">
    <source>
        <dbReference type="ARBA" id="ARBA00022630"/>
    </source>
</evidence>
<dbReference type="HAMAP" id="MF_00354">
    <property type="entry name" value="Idi_2"/>
    <property type="match status" value="1"/>
</dbReference>
<comment type="caution">
    <text evidence="13">The sequence shown here is derived from an EMBL/GenBank/DDBJ whole genome shotgun (WGS) entry which is preliminary data.</text>
</comment>
<feature type="binding site" evidence="11">
    <location>
        <begin position="286"/>
        <end position="287"/>
    </location>
    <ligand>
        <name>FMN</name>
        <dbReference type="ChEBI" id="CHEBI:58210"/>
    </ligand>
</feature>
<dbReference type="Gene3D" id="3.20.20.70">
    <property type="entry name" value="Aldolase class I"/>
    <property type="match status" value="1"/>
</dbReference>
<feature type="binding site" evidence="11">
    <location>
        <position position="216"/>
    </location>
    <ligand>
        <name>FMN</name>
        <dbReference type="ChEBI" id="CHEBI:58210"/>
    </ligand>
</feature>
<evidence type="ECO:0000256" key="2">
    <source>
        <dbReference type="ARBA" id="ARBA00022490"/>
    </source>
</evidence>
<evidence type="ECO:0000256" key="8">
    <source>
        <dbReference type="ARBA" id="ARBA00023229"/>
    </source>
</evidence>
<proteinExistence type="inferred from homology"/>
<dbReference type="AlphaFoldDB" id="A0A0R1X7Z1"/>
<dbReference type="InterPro" id="IPR013785">
    <property type="entry name" value="Aldolase_TIM"/>
</dbReference>
<evidence type="ECO:0000313" key="13">
    <source>
        <dbReference type="EMBL" id="KRM26128.1"/>
    </source>
</evidence>
<dbReference type="PATRIC" id="fig|1122147.4.peg.206"/>
<dbReference type="NCBIfam" id="TIGR02151">
    <property type="entry name" value="IPP_isom_2"/>
    <property type="match status" value="1"/>
</dbReference>
<dbReference type="Proteomes" id="UP000050949">
    <property type="component" value="Unassembled WGS sequence"/>
</dbReference>
<dbReference type="EC" id="5.3.3.2" evidence="11"/>
<dbReference type="GO" id="GO:0010181">
    <property type="term" value="F:FMN binding"/>
    <property type="evidence" value="ECO:0007669"/>
    <property type="project" value="UniProtKB-UniRule"/>
</dbReference>
<comment type="caution">
    <text evidence="11">Lacks conserved residue(s) required for the propagation of feature annotation.</text>
</comment>
<evidence type="ECO:0000256" key="4">
    <source>
        <dbReference type="ARBA" id="ARBA00022643"/>
    </source>
</evidence>
<dbReference type="GO" id="GO:0005737">
    <property type="term" value="C:cytoplasm"/>
    <property type="evidence" value="ECO:0007669"/>
    <property type="project" value="UniProtKB-SubCell"/>
</dbReference>
<accession>A0A0R1X7Z1</accession>
<dbReference type="GO" id="GO:0070402">
    <property type="term" value="F:NADPH binding"/>
    <property type="evidence" value="ECO:0007669"/>
    <property type="project" value="UniProtKB-UniRule"/>
</dbReference>
<comment type="subunit">
    <text evidence="10 11">Homooctamer. Dimer of tetramers.</text>
</comment>
<dbReference type="GO" id="GO:0016491">
    <property type="term" value="F:oxidoreductase activity"/>
    <property type="evidence" value="ECO:0007669"/>
    <property type="project" value="InterPro"/>
</dbReference>
<keyword evidence="2 11" id="KW-0963">Cytoplasm</keyword>
<keyword evidence="8 11" id="KW-0414">Isoprene biosynthesis</keyword>
<gene>
    <name evidence="11" type="primary">fni</name>
    <name evidence="13" type="ORF">FC91_GL000196</name>
</gene>
<organism evidence="13 14">
    <name type="scientific">Schleiferilactobacillus harbinensis DSM 16991</name>
    <dbReference type="NCBI Taxonomy" id="1122147"/>
    <lineage>
        <taxon>Bacteria</taxon>
        <taxon>Bacillati</taxon>
        <taxon>Bacillota</taxon>
        <taxon>Bacilli</taxon>
        <taxon>Lactobacillales</taxon>
        <taxon>Lactobacillaceae</taxon>
        <taxon>Schleiferilactobacillus</taxon>
    </lineage>
</organism>
<sequence length="350" mass="37561">MPTNKHPYPNNPYSRRKDEHMALATRYTGTGNELDQIHFVHQSLPTVAADQVDLSTSFLGQHFPTPLYINAMTGGSARAKVVNGQLATIAARLHLPMAVGSLSAALKVPALAETFTIARENNPDGFLMANIGADKTVADAEQAIALIGADALQIHLNTVQETIMPEGQVVPNWRAHIQAIAAAVSVPIVVKEVGFGMSRDTLTALPRIGITTADISGRGGTNFAEIENARRPGRDFAYLANWGLTTAQSLLESQDFPGTVLASGGISDPLQVLTALRLGASGVGVAGWLLRRLLDQGPEAAEEQLRTWLAQLPQLMALVNAANLSALKKQPIWYDEPLLSYAQQRRLSLP</sequence>
<dbReference type="GO" id="GO:0008299">
    <property type="term" value="P:isoprenoid biosynthetic process"/>
    <property type="evidence" value="ECO:0007669"/>
    <property type="project" value="UniProtKB-UniRule"/>
</dbReference>
<reference evidence="13 14" key="1">
    <citation type="journal article" date="2015" name="Genome Announc.">
        <title>Expanding the biotechnology potential of lactobacilli through comparative genomics of 213 strains and associated genera.</title>
        <authorList>
            <person name="Sun Z."/>
            <person name="Harris H.M."/>
            <person name="McCann A."/>
            <person name="Guo C."/>
            <person name="Argimon S."/>
            <person name="Zhang W."/>
            <person name="Yang X."/>
            <person name="Jeffery I.B."/>
            <person name="Cooney J.C."/>
            <person name="Kagawa T.F."/>
            <person name="Liu W."/>
            <person name="Song Y."/>
            <person name="Salvetti E."/>
            <person name="Wrobel A."/>
            <person name="Rasinkangas P."/>
            <person name="Parkhill J."/>
            <person name="Rea M.C."/>
            <person name="O'Sullivan O."/>
            <person name="Ritari J."/>
            <person name="Douillard F.P."/>
            <person name="Paul Ross R."/>
            <person name="Yang R."/>
            <person name="Briner A.E."/>
            <person name="Felis G.E."/>
            <person name="de Vos W.M."/>
            <person name="Barrangou R."/>
            <person name="Klaenhammer T.R."/>
            <person name="Caufield P.W."/>
            <person name="Cui Y."/>
            <person name="Zhang H."/>
            <person name="O'Toole P.W."/>
        </authorList>
    </citation>
    <scope>NUCLEOTIDE SEQUENCE [LARGE SCALE GENOMIC DNA]</scope>
    <source>
        <strain evidence="13 14">DSM 16991</strain>
    </source>
</reference>
<evidence type="ECO:0000256" key="5">
    <source>
        <dbReference type="ARBA" id="ARBA00022723"/>
    </source>
</evidence>
<dbReference type="GO" id="GO:0000287">
    <property type="term" value="F:magnesium ion binding"/>
    <property type="evidence" value="ECO:0007669"/>
    <property type="project" value="UniProtKB-UniRule"/>
</dbReference>
<comment type="cofactor">
    <cofactor evidence="11">
        <name>Mg(2+)</name>
        <dbReference type="ChEBI" id="CHEBI:18420"/>
    </cofactor>
</comment>
<dbReference type="InterPro" id="IPR011179">
    <property type="entry name" value="IPdP_isomerase"/>
</dbReference>
<comment type="cofactor">
    <cofactor evidence="11">
        <name>NADPH</name>
        <dbReference type="ChEBI" id="CHEBI:57783"/>
    </cofactor>
</comment>
<comment type="cofactor">
    <cofactor evidence="1 11">
        <name>FMN</name>
        <dbReference type="ChEBI" id="CHEBI:58210"/>
    </cofactor>
</comment>
<evidence type="ECO:0000256" key="11">
    <source>
        <dbReference type="HAMAP-Rule" id="MF_00354"/>
    </source>
</evidence>
<keyword evidence="9 11" id="KW-0413">Isomerase</keyword>
<feature type="domain" description="FMN-dependent dehydrogenase" evidence="12">
    <location>
        <begin position="169"/>
        <end position="332"/>
    </location>
</feature>
<keyword evidence="3 11" id="KW-0285">Flavoprotein</keyword>